<accession>A0A1X0NR84</accession>
<feature type="coiled-coil region" evidence="1">
    <location>
        <begin position="24"/>
        <end position="51"/>
    </location>
</feature>
<name>A0A1X0NR84_9TRYP</name>
<dbReference type="STRING" id="67003.A0A1X0NR84"/>
<dbReference type="GeneID" id="39987217"/>
<evidence type="ECO:0000313" key="4">
    <source>
        <dbReference type="Proteomes" id="UP000192257"/>
    </source>
</evidence>
<sequence>MEEGAVARRLLDLRELRVAAVAQLDLLDARAAAAERRLEAAAAEIIAALRAREAELHAALRDDCEGRRAQLRRVIAEIDDCTQRLCQRNSRNHDNDNEYEQEEDYYNNDDNDINMKSREAWLRESAFFDVPRPVCYTVTSRPIMAERHLTLLQEPAPSFIPSALTVPITDNSVYLPLHSETTTTIIKTTKADKIVGSCMVLQDGMLHYIATSGGTKPFWNPIESDAIRVHCNAPIVLGRLSSLCTAVDASRTSTTVLQQQCFRTASFEKARIEFDFGDRRWVDCTAYALRHGHASEHAALRSWRLLGSRDKSHWVVLDEQRRNNTLGASPFNVGTFNIDRECVFDQARVIWHCGTADTAFCAFRYLALELTGPDAVGEHHIELSGMEFYGALVNTVMDYKSG</sequence>
<dbReference type="PANTHER" id="PTHR47457">
    <property type="entry name" value="OS05G0345500 PROTEIN"/>
    <property type="match status" value="1"/>
</dbReference>
<dbReference type="OrthoDB" id="412600at2759"/>
<feature type="compositionally biased region" description="Acidic residues" evidence="2">
    <location>
        <begin position="97"/>
        <end position="110"/>
    </location>
</feature>
<proteinExistence type="predicted"/>
<organism evidence="3 4">
    <name type="scientific">Trypanosoma theileri</name>
    <dbReference type="NCBI Taxonomy" id="67003"/>
    <lineage>
        <taxon>Eukaryota</taxon>
        <taxon>Discoba</taxon>
        <taxon>Euglenozoa</taxon>
        <taxon>Kinetoplastea</taxon>
        <taxon>Metakinetoplastina</taxon>
        <taxon>Trypanosomatida</taxon>
        <taxon>Trypanosomatidae</taxon>
        <taxon>Trypanosoma</taxon>
    </lineage>
</organism>
<dbReference type="PANTHER" id="PTHR47457:SF1">
    <property type="entry name" value="BTB DOMAIN-CONTAINING PROTEIN-RELATED"/>
    <property type="match status" value="1"/>
</dbReference>
<dbReference type="EMBL" id="NBCO01000023">
    <property type="protein sequence ID" value="ORC87226.1"/>
    <property type="molecule type" value="Genomic_DNA"/>
</dbReference>
<evidence type="ECO:0000313" key="3">
    <source>
        <dbReference type="EMBL" id="ORC87226.1"/>
    </source>
</evidence>
<gene>
    <name evidence="3" type="ORF">TM35_000231970</name>
</gene>
<dbReference type="AlphaFoldDB" id="A0A1X0NR84"/>
<evidence type="ECO:0000256" key="2">
    <source>
        <dbReference type="SAM" id="MobiDB-lite"/>
    </source>
</evidence>
<dbReference type="Proteomes" id="UP000192257">
    <property type="component" value="Unassembled WGS sequence"/>
</dbReference>
<comment type="caution">
    <text evidence="3">The sequence shown here is derived from an EMBL/GenBank/DDBJ whole genome shotgun (WGS) entry which is preliminary data.</text>
</comment>
<evidence type="ECO:0000256" key="1">
    <source>
        <dbReference type="SAM" id="Coils"/>
    </source>
</evidence>
<dbReference type="VEuPathDB" id="TriTrypDB:TM35_000231970"/>
<reference evidence="3 4" key="1">
    <citation type="submission" date="2017-03" db="EMBL/GenBank/DDBJ databases">
        <title>An alternative strategy for trypanosome survival in the mammalian bloodstream revealed through genome and transcriptome analysis of the ubiquitous bovine parasite Trypanosoma (Megatrypanum) theileri.</title>
        <authorList>
            <person name="Kelly S."/>
            <person name="Ivens A."/>
            <person name="Mott A."/>
            <person name="O'Neill E."/>
            <person name="Emms D."/>
            <person name="Macleod O."/>
            <person name="Voorheis P."/>
            <person name="Matthews J."/>
            <person name="Matthews K."/>
            <person name="Carrington M."/>
        </authorList>
    </citation>
    <scope>NUCLEOTIDE SEQUENCE [LARGE SCALE GENOMIC DNA]</scope>
    <source>
        <strain evidence="3">Edinburgh</strain>
    </source>
</reference>
<feature type="region of interest" description="Disordered" evidence="2">
    <location>
        <begin position="88"/>
        <end position="110"/>
    </location>
</feature>
<keyword evidence="4" id="KW-1185">Reference proteome</keyword>
<dbReference type="RefSeq" id="XP_028881292.1">
    <property type="nucleotide sequence ID" value="XM_029027437.1"/>
</dbReference>
<keyword evidence="1" id="KW-0175">Coiled coil</keyword>
<protein>
    <submittedName>
        <fullName evidence="3">Putative E3 ubiquitin-protein ligase HECTD1-like isoform X6</fullName>
    </submittedName>
</protein>